<keyword evidence="12" id="KW-0175">Coiled coil</keyword>
<dbReference type="Gene3D" id="1.10.1420.10">
    <property type="match status" value="2"/>
</dbReference>
<keyword evidence="8 11" id="KW-0234">DNA repair</keyword>
<dbReference type="Proteomes" id="UP001304243">
    <property type="component" value="Unassembled WGS sequence"/>
</dbReference>
<dbReference type="GO" id="GO:0030983">
    <property type="term" value="F:mismatched DNA binding"/>
    <property type="evidence" value="ECO:0007669"/>
    <property type="project" value="InterPro"/>
</dbReference>
<dbReference type="SMART" id="SM00533">
    <property type="entry name" value="MUTSd"/>
    <property type="match status" value="1"/>
</dbReference>
<organism evidence="14 15">
    <name type="scientific">Mucor velutinosus</name>
    <dbReference type="NCBI Taxonomy" id="708070"/>
    <lineage>
        <taxon>Eukaryota</taxon>
        <taxon>Fungi</taxon>
        <taxon>Fungi incertae sedis</taxon>
        <taxon>Mucoromycota</taxon>
        <taxon>Mucoromycotina</taxon>
        <taxon>Mucoromycetes</taxon>
        <taxon>Mucorales</taxon>
        <taxon>Mucorineae</taxon>
        <taxon>Mucoraceae</taxon>
        <taxon>Mucor</taxon>
    </lineage>
</organism>
<keyword evidence="7 11" id="KW-0238">DNA-binding</keyword>
<dbReference type="InterPro" id="IPR036187">
    <property type="entry name" value="DNA_mismatch_repair_MutS_sf"/>
</dbReference>
<dbReference type="CDD" id="cd03285">
    <property type="entry name" value="ABC_MSH2_euk"/>
    <property type="match status" value="1"/>
</dbReference>
<dbReference type="PIRSF" id="PIRSF005813">
    <property type="entry name" value="MSH2"/>
    <property type="match status" value="1"/>
</dbReference>
<dbReference type="Gene3D" id="3.30.420.110">
    <property type="entry name" value="MutS, connector domain"/>
    <property type="match status" value="1"/>
</dbReference>
<reference evidence="14 15" key="1">
    <citation type="submission" date="2022-11" db="EMBL/GenBank/DDBJ databases">
        <title>Mucor velutinosus strain NIH1002 WGS.</title>
        <authorList>
            <person name="Subramanian P."/>
            <person name="Mullikin J.C."/>
            <person name="Segre J.A."/>
            <person name="Zelazny A.M."/>
        </authorList>
    </citation>
    <scope>NUCLEOTIDE SEQUENCE [LARGE SCALE GENOMIC DNA]</scope>
    <source>
        <strain evidence="14 15">NIH1002</strain>
    </source>
</reference>
<dbReference type="PROSITE" id="PS00486">
    <property type="entry name" value="DNA_MISMATCH_REPAIR_2"/>
    <property type="match status" value="1"/>
</dbReference>
<dbReference type="GO" id="GO:0005524">
    <property type="term" value="F:ATP binding"/>
    <property type="evidence" value="ECO:0007669"/>
    <property type="project" value="UniProtKB-KW"/>
</dbReference>
<dbReference type="InterPro" id="IPR007860">
    <property type="entry name" value="DNA_mmatch_repair_MutS_con_dom"/>
</dbReference>
<dbReference type="SMART" id="SM00534">
    <property type="entry name" value="MUTSac"/>
    <property type="match status" value="1"/>
</dbReference>
<dbReference type="InterPro" id="IPR027417">
    <property type="entry name" value="P-loop_NTPase"/>
</dbReference>
<dbReference type="SUPFAM" id="SSF52540">
    <property type="entry name" value="P-loop containing nucleoside triphosphate hydrolases"/>
    <property type="match status" value="1"/>
</dbReference>
<comment type="function">
    <text evidence="11">Component of the post-replicative DNA mismatch repair system (MMR).</text>
</comment>
<dbReference type="GeneID" id="89952318"/>
<dbReference type="PANTHER" id="PTHR11361">
    <property type="entry name" value="DNA MISMATCH REPAIR PROTEIN MUTS FAMILY MEMBER"/>
    <property type="match status" value="1"/>
</dbReference>
<keyword evidence="9" id="KW-0539">Nucleus</keyword>
<evidence type="ECO:0000313" key="14">
    <source>
        <dbReference type="EMBL" id="KAK4518415.1"/>
    </source>
</evidence>
<dbReference type="Pfam" id="PF05190">
    <property type="entry name" value="MutS_IV"/>
    <property type="match status" value="1"/>
</dbReference>
<dbReference type="GO" id="GO:0032301">
    <property type="term" value="C:MutSalpha complex"/>
    <property type="evidence" value="ECO:0007669"/>
    <property type="project" value="TreeGrafter"/>
</dbReference>
<dbReference type="AlphaFoldDB" id="A0AAN7DPC5"/>
<evidence type="ECO:0000256" key="2">
    <source>
        <dbReference type="ARBA" id="ARBA00006271"/>
    </source>
</evidence>
<evidence type="ECO:0000256" key="12">
    <source>
        <dbReference type="SAM" id="Coils"/>
    </source>
</evidence>
<dbReference type="FunFam" id="1.10.1420.10:FF:000003">
    <property type="entry name" value="DNA mismatch repair protein"/>
    <property type="match status" value="1"/>
</dbReference>
<evidence type="ECO:0000259" key="13">
    <source>
        <dbReference type="PROSITE" id="PS00486"/>
    </source>
</evidence>
<dbReference type="InterPro" id="IPR045076">
    <property type="entry name" value="MutS"/>
</dbReference>
<dbReference type="GO" id="GO:0006298">
    <property type="term" value="P:mismatch repair"/>
    <property type="evidence" value="ECO:0007669"/>
    <property type="project" value="InterPro"/>
</dbReference>
<comment type="subcellular location">
    <subcellularLocation>
        <location evidence="1">Nucleus</location>
    </subcellularLocation>
</comment>
<dbReference type="InterPro" id="IPR032642">
    <property type="entry name" value="Msh2_ATP-bd"/>
</dbReference>
<dbReference type="InterPro" id="IPR011184">
    <property type="entry name" value="DNA_mismatch_repair_Msh2"/>
</dbReference>
<evidence type="ECO:0000256" key="4">
    <source>
        <dbReference type="ARBA" id="ARBA00022741"/>
    </source>
</evidence>
<comment type="similarity">
    <text evidence="2 11">Belongs to the DNA mismatch repair MutS family.</text>
</comment>
<protein>
    <recommendedName>
        <fullName evidence="10">DNA mismatch repair protein MSH2</fullName>
    </recommendedName>
    <alternativeName>
        <fullName evidence="3">DNA mismatch repair protein Msh2</fullName>
    </alternativeName>
</protein>
<dbReference type="Pfam" id="PF01624">
    <property type="entry name" value="MutS_I"/>
    <property type="match status" value="1"/>
</dbReference>
<keyword evidence="6" id="KW-0067">ATP-binding</keyword>
<dbReference type="InterPro" id="IPR036678">
    <property type="entry name" value="MutS_con_dom_sf"/>
</dbReference>
<dbReference type="InterPro" id="IPR007861">
    <property type="entry name" value="DNA_mismatch_repair_MutS_clamp"/>
</dbReference>
<evidence type="ECO:0000256" key="9">
    <source>
        <dbReference type="ARBA" id="ARBA00023242"/>
    </source>
</evidence>
<keyword evidence="4 11" id="KW-0547">Nucleotide-binding</keyword>
<gene>
    <name evidence="14" type="ORF">ATC70_008632</name>
</gene>
<dbReference type="GO" id="GO:0006312">
    <property type="term" value="P:mitotic recombination"/>
    <property type="evidence" value="ECO:0007669"/>
    <property type="project" value="TreeGrafter"/>
</dbReference>
<keyword evidence="5 11" id="KW-0227">DNA damage</keyword>
<dbReference type="RefSeq" id="XP_064685081.1">
    <property type="nucleotide sequence ID" value="XM_064827879.1"/>
</dbReference>
<dbReference type="SUPFAM" id="SSF48334">
    <property type="entry name" value="DNA repair protein MutS, domain III"/>
    <property type="match status" value="1"/>
</dbReference>
<dbReference type="Gene3D" id="3.40.50.300">
    <property type="entry name" value="P-loop containing nucleotide triphosphate hydrolases"/>
    <property type="match status" value="1"/>
</dbReference>
<name>A0AAN7DPC5_9FUNG</name>
<dbReference type="InterPro" id="IPR000432">
    <property type="entry name" value="DNA_mismatch_repair_MutS_C"/>
</dbReference>
<evidence type="ECO:0000256" key="10">
    <source>
        <dbReference type="ARBA" id="ARBA00073545"/>
    </source>
</evidence>
<dbReference type="Pfam" id="PF05188">
    <property type="entry name" value="MutS_II"/>
    <property type="match status" value="1"/>
</dbReference>
<dbReference type="EMBL" id="JASEJX010000012">
    <property type="protein sequence ID" value="KAK4518415.1"/>
    <property type="molecule type" value="Genomic_DNA"/>
</dbReference>
<evidence type="ECO:0000256" key="6">
    <source>
        <dbReference type="ARBA" id="ARBA00022840"/>
    </source>
</evidence>
<dbReference type="Pfam" id="PF05192">
    <property type="entry name" value="MutS_III"/>
    <property type="match status" value="1"/>
</dbReference>
<evidence type="ECO:0000256" key="8">
    <source>
        <dbReference type="ARBA" id="ARBA00023204"/>
    </source>
</evidence>
<proteinExistence type="inferred from homology"/>
<dbReference type="FunFam" id="3.30.420.110:FF:000002">
    <property type="entry name" value="DNA mismatch repair protein"/>
    <property type="match status" value="1"/>
</dbReference>
<dbReference type="Pfam" id="PF00488">
    <property type="entry name" value="MutS_V"/>
    <property type="match status" value="1"/>
</dbReference>
<feature type="coiled-coil region" evidence="12">
    <location>
        <begin position="476"/>
        <end position="503"/>
    </location>
</feature>
<dbReference type="InterPro" id="IPR016151">
    <property type="entry name" value="DNA_mismatch_repair_MutS_N"/>
</dbReference>
<feature type="domain" description="DNA mismatch repair proteins mutS family" evidence="13">
    <location>
        <begin position="749"/>
        <end position="765"/>
    </location>
</feature>
<evidence type="ECO:0000256" key="5">
    <source>
        <dbReference type="ARBA" id="ARBA00022763"/>
    </source>
</evidence>
<dbReference type="InterPro" id="IPR007696">
    <property type="entry name" value="DNA_mismatch_repair_MutS_core"/>
</dbReference>
<sequence length="933" mass="104794">MSTSTSALEDLPDVENREQQAFVKFFRALDSPEENTIRLFEREANGSVYYTFHGDDASYVATHVYETTSVIQYWYGDHTTGLPTTKLTNKAAESFLRDLLLNKHMRIEIWKFIQNEWQTIRKASPGNLQDVEDFLFSSTHMTSAPVVLAIKYSVSDDNKLVGVAFADTTIRQLGVSQFIDNELFSNLESLIIQLGVKECLLLASPGGGREEKDIEGHKIRGILDRCNVIATERKKSDYDSKHIAQDLNRLLEGDISVEALPEFEMKNSMASCACMIKYLQLLEDEENYSKYTLKHHDLSQYMRLDGPALSALNLMPAAKDGSSSTTSLYGLLNKCQTAQGSRLFTQWLKQPLLSLNSIRERQDIVEAFYNNTELRQSLQEDHLKQIPDLHRLGKKFQKGNATLQDVIRIYQVVIRLPAMVQCLQTQVPDDPKIAKLIQDTYTSQISVCAEELSKLEELVVTTIDLEAVDNHEYIIKAEYNEELQDLHQQLAALMKQMESEYRRVGDKLNLDMEKKLKLEKHSSYGNCLRVIGRSESSKLRNKSEFIELSTQKAGTYFTTLKMRNLSDEHRDLSSQYEDKQRGMVKEIIAIVATYCPSLEALGSVLAHMDVLLSFAHVSVMAPTPYVRPTMHPCGQGDVILTEARHPCLEMQDYVTFIPNDVEMKRETSEFQIVTGPNMGGKSTYIRQVGVIALMAQIGCFVPCTSATLCIFDSILARVGAGDSQLKGVSTFMAEMLETSVILKAASRNSLVIIDELGRGTSTYDGLGLAWAISEHIATKIRAFCLFATHFHELTTLNETVNHVKNLHVAVHVGEQHDVTLLYKVNEGVGDRSFGIHVAELANFPRSVINLAKRKASELDDEADTLRGSSKDEPQSVIDGNKLMQDMVRELAHAASGAMPEMLASKIEAIKSKYAQDIQNNAYLKQVLMDVDTE</sequence>
<dbReference type="NCBIfam" id="NF003810">
    <property type="entry name" value="PRK05399.1"/>
    <property type="match status" value="1"/>
</dbReference>
<evidence type="ECO:0000256" key="7">
    <source>
        <dbReference type="ARBA" id="ARBA00023125"/>
    </source>
</evidence>
<dbReference type="GO" id="GO:0140664">
    <property type="term" value="F:ATP-dependent DNA damage sensor activity"/>
    <property type="evidence" value="ECO:0007669"/>
    <property type="project" value="InterPro"/>
</dbReference>
<evidence type="ECO:0000256" key="3">
    <source>
        <dbReference type="ARBA" id="ARBA00019549"/>
    </source>
</evidence>
<dbReference type="Gene3D" id="3.40.1170.10">
    <property type="entry name" value="DNA repair protein MutS, domain I"/>
    <property type="match status" value="1"/>
</dbReference>
<keyword evidence="15" id="KW-1185">Reference proteome</keyword>
<evidence type="ECO:0000256" key="11">
    <source>
        <dbReference type="RuleBase" id="RU003756"/>
    </source>
</evidence>
<comment type="caution">
    <text evidence="14">The sequence shown here is derived from an EMBL/GenBank/DDBJ whole genome shotgun (WGS) entry which is preliminary data.</text>
</comment>
<dbReference type="FunFam" id="3.40.50.300:FF:000523">
    <property type="entry name" value="DNA mismatch repair protein"/>
    <property type="match status" value="1"/>
</dbReference>
<accession>A0AAN7DPC5</accession>
<evidence type="ECO:0000313" key="15">
    <source>
        <dbReference type="Proteomes" id="UP001304243"/>
    </source>
</evidence>
<evidence type="ECO:0000256" key="1">
    <source>
        <dbReference type="ARBA" id="ARBA00004123"/>
    </source>
</evidence>
<dbReference type="PANTHER" id="PTHR11361:SF35">
    <property type="entry name" value="DNA MISMATCH REPAIR PROTEIN MSH2"/>
    <property type="match status" value="1"/>
</dbReference>
<dbReference type="InterPro" id="IPR007695">
    <property type="entry name" value="DNA_mismatch_repair_MutS-lik_N"/>
</dbReference>